<dbReference type="GO" id="GO:0005737">
    <property type="term" value="C:cytoplasm"/>
    <property type="evidence" value="ECO:0007669"/>
    <property type="project" value="UniProtKB-SubCell"/>
</dbReference>
<dbReference type="RefSeq" id="WP_013738581.1">
    <property type="nucleotide sequence ID" value="NC_015435.1"/>
</dbReference>
<keyword evidence="2 5" id="KW-0963">Cytoplasm</keyword>
<evidence type="ECO:0000256" key="1">
    <source>
        <dbReference type="ARBA" id="ARBA00009155"/>
    </source>
</evidence>
<dbReference type="PANTHER" id="PTHR21321:SF4">
    <property type="entry name" value="EXOSOME COMPLEX COMPONENT RRP4"/>
    <property type="match status" value="1"/>
</dbReference>
<keyword evidence="3 5" id="KW-0271">Exosome</keyword>
<name>F4G1S6_METCR</name>
<protein>
    <recommendedName>
        <fullName evidence="5">Exosome complex component Rrp4</fullName>
    </recommendedName>
</protein>
<comment type="function">
    <text evidence="5">Non-catalytic component of the exosome, which is a complex involved in RNA degradation. Increases the RNA binding and the efficiency of RNA degradation. Confers strong poly(A) specificity to the exosome.</text>
</comment>
<reference evidence="7 8" key="1">
    <citation type="journal article" date="2011" name="J. Bacteriol.">
        <title>Complete genome sequence of Metallosphaera cuprina, a metal sulfide-oxidizing archaeon from a hot spring.</title>
        <authorList>
            <person name="Liu L.J."/>
            <person name="You X.Y."/>
            <person name="Zheng H."/>
            <person name="Wang S."/>
            <person name="Jiang C.Y."/>
            <person name="Liu S.J."/>
        </authorList>
    </citation>
    <scope>NUCLEOTIDE SEQUENCE [LARGE SCALE GENOMIC DNA]</scope>
    <source>
        <strain evidence="7 8">Ar-4</strain>
    </source>
</reference>
<dbReference type="CDD" id="cd22524">
    <property type="entry name" value="KH-I_Rrp4_prokar"/>
    <property type="match status" value="1"/>
</dbReference>
<evidence type="ECO:0000256" key="5">
    <source>
        <dbReference type="HAMAP-Rule" id="MF_00623"/>
    </source>
</evidence>
<comment type="subunit">
    <text evidence="5">Component of the archaeal exosome complex. Forms a trimer of Rrp4 and/or Csl4 subunits. The trimer associates with an hexameric ring-like arrangement composed of 3 Rrp41-Rrp42 heterodimers.</text>
</comment>
<keyword evidence="4 5" id="KW-0694">RNA-binding</keyword>
<dbReference type="InterPro" id="IPR012340">
    <property type="entry name" value="NA-bd_OB-fold"/>
</dbReference>
<dbReference type="Pfam" id="PF22625">
    <property type="entry name" value="ECR1_N_2"/>
    <property type="match status" value="1"/>
</dbReference>
<dbReference type="InterPro" id="IPR048565">
    <property type="entry name" value="S1_RRP4"/>
</dbReference>
<dbReference type="PANTHER" id="PTHR21321">
    <property type="entry name" value="PNAS-3 RELATED"/>
    <property type="match status" value="1"/>
</dbReference>
<accession>F4G1S6</accession>
<dbReference type="InterPro" id="IPR004088">
    <property type="entry name" value="KH_dom_type_1"/>
</dbReference>
<evidence type="ECO:0000256" key="2">
    <source>
        <dbReference type="ARBA" id="ARBA00022490"/>
    </source>
</evidence>
<dbReference type="GO" id="GO:0000178">
    <property type="term" value="C:exosome (RNase complex)"/>
    <property type="evidence" value="ECO:0007669"/>
    <property type="project" value="UniProtKB-KW"/>
</dbReference>
<evidence type="ECO:0000256" key="4">
    <source>
        <dbReference type="ARBA" id="ARBA00022884"/>
    </source>
</evidence>
<dbReference type="Gene3D" id="2.40.50.140">
    <property type="entry name" value="Nucleic acid-binding proteins"/>
    <property type="match status" value="1"/>
</dbReference>
<dbReference type="InterPro" id="IPR023474">
    <property type="entry name" value="Rrp4"/>
</dbReference>
<dbReference type="PATRIC" id="fig|1006006.8.peg.1985"/>
<dbReference type="Proteomes" id="UP000007812">
    <property type="component" value="Chromosome"/>
</dbReference>
<dbReference type="AlphaFoldDB" id="F4G1S6"/>
<dbReference type="GeneID" id="10494169"/>
<dbReference type="CDD" id="cd05789">
    <property type="entry name" value="S1_Rrp4"/>
    <property type="match status" value="1"/>
</dbReference>
<dbReference type="GO" id="GO:0071051">
    <property type="term" value="P:poly(A)-dependent snoRNA 3'-end processing"/>
    <property type="evidence" value="ECO:0007669"/>
    <property type="project" value="TreeGrafter"/>
</dbReference>
<evidence type="ECO:0000256" key="3">
    <source>
        <dbReference type="ARBA" id="ARBA00022835"/>
    </source>
</evidence>
<dbReference type="GO" id="GO:0034475">
    <property type="term" value="P:U4 snRNA 3'-end processing"/>
    <property type="evidence" value="ECO:0007669"/>
    <property type="project" value="TreeGrafter"/>
</dbReference>
<keyword evidence="8" id="KW-1185">Reference proteome</keyword>
<comment type="subcellular location">
    <subcellularLocation>
        <location evidence="5">Cytoplasm</location>
    </subcellularLocation>
</comment>
<dbReference type="HAMAP" id="MF_00623">
    <property type="entry name" value="Exosome_Rrp4"/>
    <property type="match status" value="1"/>
</dbReference>
<proteinExistence type="inferred from homology"/>
<dbReference type="Gene3D" id="3.30.1370.10">
    <property type="entry name" value="K Homology domain, type 1"/>
    <property type="match status" value="1"/>
</dbReference>
<dbReference type="EMBL" id="CP002656">
    <property type="protein sequence ID" value="AEB96083.1"/>
    <property type="molecule type" value="Genomic_DNA"/>
</dbReference>
<gene>
    <name evidence="5" type="primary">rrp4</name>
    <name evidence="7" type="ordered locus">Mcup_1981</name>
</gene>
<feature type="domain" description="S1 motif" evidence="6">
    <location>
        <begin position="71"/>
        <end position="142"/>
    </location>
</feature>
<dbReference type="GO" id="GO:0008143">
    <property type="term" value="F:poly(A) binding"/>
    <property type="evidence" value="ECO:0007669"/>
    <property type="project" value="InterPro"/>
</dbReference>
<evidence type="ECO:0000313" key="7">
    <source>
        <dbReference type="EMBL" id="AEB96083.1"/>
    </source>
</evidence>
<comment type="similarity">
    <text evidence="1 5">Belongs to the RRP4 family.</text>
</comment>
<dbReference type="InterPro" id="IPR054371">
    <property type="entry name" value="RRP4_N"/>
</dbReference>
<dbReference type="SUPFAM" id="SSF54791">
    <property type="entry name" value="Eukaryotic type KH-domain (KH-domain type I)"/>
    <property type="match status" value="1"/>
</dbReference>
<dbReference type="Gene3D" id="2.40.50.100">
    <property type="match status" value="1"/>
</dbReference>
<sequence length="247" mass="27141">MSGENKIYLQDKSIVVPGDLIAEGNFQIPWSPYIIKQSNKYFASVVGILEIKEPVFEVIPLEGSHYYPRIGDTVIALVKDVEQYGWIVDIKAPYSAYLPAASLLGRPANVGEDLRRYIDVGDFVIAKLESFDRTSDPTLSVKGKGLGRVSTGTVIDVLPVKVPRIVGKGRSMMDTLSTETGCDLIVAQNGRVWANCPSIEKEKILITAIRTIEQESHTKGLTDRIKKLIKESLGDKSVTSSEAQTNT</sequence>
<dbReference type="Pfam" id="PF15985">
    <property type="entry name" value="KH_6"/>
    <property type="match status" value="1"/>
</dbReference>
<dbReference type="SMART" id="SM00316">
    <property type="entry name" value="S1"/>
    <property type="match status" value="1"/>
</dbReference>
<dbReference type="InterPro" id="IPR036612">
    <property type="entry name" value="KH_dom_type_1_sf"/>
</dbReference>
<dbReference type="KEGG" id="mcn:Mcup_1981"/>
<dbReference type="GO" id="GO:0071034">
    <property type="term" value="P:CUT catabolic process"/>
    <property type="evidence" value="ECO:0007669"/>
    <property type="project" value="TreeGrafter"/>
</dbReference>
<dbReference type="NCBIfam" id="NF003181">
    <property type="entry name" value="PRK04163.1-1"/>
    <property type="match status" value="1"/>
</dbReference>
<dbReference type="SUPFAM" id="SSF110324">
    <property type="entry name" value="Ribosomal L27 protein-like"/>
    <property type="match status" value="1"/>
</dbReference>
<dbReference type="PROSITE" id="PS50126">
    <property type="entry name" value="S1"/>
    <property type="match status" value="1"/>
</dbReference>
<dbReference type="eggNOG" id="arCOG00678">
    <property type="taxonomic scope" value="Archaea"/>
</dbReference>
<dbReference type="STRING" id="1006006.Mcup_1981"/>
<dbReference type="OrthoDB" id="35160at2157"/>
<organism evidence="7 8">
    <name type="scientific">Metallosphaera cuprina (strain Ar-4)</name>
    <dbReference type="NCBI Taxonomy" id="1006006"/>
    <lineage>
        <taxon>Archaea</taxon>
        <taxon>Thermoproteota</taxon>
        <taxon>Thermoprotei</taxon>
        <taxon>Sulfolobales</taxon>
        <taxon>Sulfolobaceae</taxon>
        <taxon>Metallosphaera</taxon>
    </lineage>
</organism>
<dbReference type="SUPFAM" id="SSF50249">
    <property type="entry name" value="Nucleic acid-binding proteins"/>
    <property type="match status" value="1"/>
</dbReference>
<dbReference type="InterPro" id="IPR026699">
    <property type="entry name" value="Exosome_RNA_bind1/RRP40/RRP4"/>
</dbReference>
<dbReference type="HOGENOM" id="CLU_071769_0_0_2"/>
<evidence type="ECO:0000259" key="6">
    <source>
        <dbReference type="PROSITE" id="PS50126"/>
    </source>
</evidence>
<evidence type="ECO:0000313" key="8">
    <source>
        <dbReference type="Proteomes" id="UP000007812"/>
    </source>
</evidence>
<dbReference type="InterPro" id="IPR003029">
    <property type="entry name" value="S1_domain"/>
</dbReference>
<dbReference type="GO" id="GO:0000467">
    <property type="term" value="P:exonucleolytic trimming to generate mature 3'-end of 5.8S rRNA from tricistronic rRNA transcript (SSU-rRNA, 5.8S rRNA, LSU-rRNA)"/>
    <property type="evidence" value="ECO:0007669"/>
    <property type="project" value="TreeGrafter"/>
</dbReference>